<feature type="compositionally biased region" description="Basic and acidic residues" evidence="1">
    <location>
        <begin position="8"/>
        <end position="26"/>
    </location>
</feature>
<evidence type="ECO:0000313" key="2">
    <source>
        <dbReference type="EMBL" id="KAJ7356021.1"/>
    </source>
</evidence>
<accession>A0A9W9YKR3</accession>
<feature type="compositionally biased region" description="Polar residues" evidence="1">
    <location>
        <begin position="70"/>
        <end position="82"/>
    </location>
</feature>
<keyword evidence="3" id="KW-1185">Reference proteome</keyword>
<name>A0A9W9YKR3_9CNID</name>
<sequence length="204" mass="22059">MRAVSDVGNHKESEDEVNHGVGDEHPLTSNASEVAEENTITGEQAEASIEVESNAPTPSREQHTAPRVRQSFSWLVSSSDAANEQKGKGKRPMERRRKSGNESPSTKMKQKMRCDASSSSSADCDNKNPTNYNSGHERNKKSANQGRPGMGNIGDMSTSRAGFGVLPQESSKNPSASARPTACGSLRETLPTDDKEEERNVQSL</sequence>
<proteinExistence type="predicted"/>
<comment type="caution">
    <text evidence="2">The sequence shown here is derived from an EMBL/GenBank/DDBJ whole genome shotgun (WGS) entry which is preliminary data.</text>
</comment>
<reference evidence="2" key="1">
    <citation type="submission" date="2023-01" db="EMBL/GenBank/DDBJ databases">
        <title>Genome assembly of the deep-sea coral Lophelia pertusa.</title>
        <authorList>
            <person name="Herrera S."/>
            <person name="Cordes E."/>
        </authorList>
    </citation>
    <scope>NUCLEOTIDE SEQUENCE</scope>
    <source>
        <strain evidence="2">USNM1676648</strain>
        <tissue evidence="2">Polyp</tissue>
    </source>
</reference>
<evidence type="ECO:0000256" key="1">
    <source>
        <dbReference type="SAM" id="MobiDB-lite"/>
    </source>
</evidence>
<dbReference type="Proteomes" id="UP001163046">
    <property type="component" value="Unassembled WGS sequence"/>
</dbReference>
<evidence type="ECO:0000313" key="3">
    <source>
        <dbReference type="Proteomes" id="UP001163046"/>
    </source>
</evidence>
<feature type="compositionally biased region" description="Polar residues" evidence="1">
    <location>
        <begin position="168"/>
        <end position="178"/>
    </location>
</feature>
<dbReference type="AlphaFoldDB" id="A0A9W9YKR3"/>
<gene>
    <name evidence="2" type="ORF">OS493_027418</name>
</gene>
<dbReference type="EMBL" id="MU827326">
    <property type="protein sequence ID" value="KAJ7356021.1"/>
    <property type="molecule type" value="Genomic_DNA"/>
</dbReference>
<feature type="compositionally biased region" description="Basic residues" evidence="1">
    <location>
        <begin position="88"/>
        <end position="98"/>
    </location>
</feature>
<feature type="region of interest" description="Disordered" evidence="1">
    <location>
        <begin position="1"/>
        <end position="204"/>
    </location>
</feature>
<protein>
    <submittedName>
        <fullName evidence="2">Uncharacterized protein</fullName>
    </submittedName>
</protein>
<feature type="compositionally biased region" description="Basic and acidic residues" evidence="1">
    <location>
        <begin position="190"/>
        <end position="204"/>
    </location>
</feature>
<organism evidence="2 3">
    <name type="scientific">Desmophyllum pertusum</name>
    <dbReference type="NCBI Taxonomy" id="174260"/>
    <lineage>
        <taxon>Eukaryota</taxon>
        <taxon>Metazoa</taxon>
        <taxon>Cnidaria</taxon>
        <taxon>Anthozoa</taxon>
        <taxon>Hexacorallia</taxon>
        <taxon>Scleractinia</taxon>
        <taxon>Caryophylliina</taxon>
        <taxon>Caryophylliidae</taxon>
        <taxon>Desmophyllum</taxon>
    </lineage>
</organism>
<feature type="compositionally biased region" description="Polar residues" evidence="1">
    <location>
        <begin position="27"/>
        <end position="42"/>
    </location>
</feature>